<dbReference type="RefSeq" id="XP_059600939.1">
    <property type="nucleotide sequence ID" value="XM_059748461.1"/>
</dbReference>
<dbReference type="AlphaFoldDB" id="A0AAJ8BNI6"/>
<proteinExistence type="predicted"/>
<reference evidence="1" key="1">
    <citation type="submission" date="2025-02" db="EMBL/GenBank/DDBJ databases">
        <authorList>
            <consortium name="NCBI Genome Project"/>
        </authorList>
    </citation>
    <scope>NUCLEOTIDE SEQUENCE</scope>
</reference>
<dbReference type="VEuPathDB" id="FungiDB:An07g05220"/>
<organism evidence="1">
    <name type="scientific">Aspergillus niger</name>
    <dbReference type="NCBI Taxonomy" id="5061"/>
    <lineage>
        <taxon>Eukaryota</taxon>
        <taxon>Fungi</taxon>
        <taxon>Dikarya</taxon>
        <taxon>Ascomycota</taxon>
        <taxon>Pezizomycotina</taxon>
        <taxon>Eurotiomycetes</taxon>
        <taxon>Eurotiomycetidae</taxon>
        <taxon>Eurotiales</taxon>
        <taxon>Aspergillaceae</taxon>
        <taxon>Aspergillus</taxon>
        <taxon>Aspergillus subgen. Circumdati</taxon>
    </lineage>
</organism>
<protein>
    <submittedName>
        <fullName evidence="1">Uncharacterized protein</fullName>
    </submittedName>
</protein>
<accession>A0AAJ8BNI6</accession>
<name>A0AAJ8BNI6_ASPNG</name>
<gene>
    <name evidence="1" type="ORF">An07g05220</name>
</gene>
<dbReference type="KEGG" id="ang:An07g05220"/>
<evidence type="ECO:0000313" key="1">
    <source>
        <dbReference type="RefSeq" id="XP_059600939.1"/>
    </source>
</evidence>
<dbReference type="GeneID" id="84591396"/>
<reference evidence="1" key="2">
    <citation type="submission" date="2025-08" db="UniProtKB">
        <authorList>
            <consortium name="RefSeq"/>
        </authorList>
    </citation>
    <scope>IDENTIFICATION</scope>
</reference>
<sequence length="135" mass="14634">MTVDYGIVIVLSVNLQHDGAAGTTVPNRQAGCINPASCRHSIAKARFQLVFTTSQVRVVQFVSEGIRRQSLRASSQKMFCEEAPPVGSIAGKKGTVNHKLFSGSFRMIGEHFAKIVNQYGDRPAYASLLASSLCF</sequence>